<name>A0A8S5MA61_9CAUD</name>
<sequence>MSFVQQKKRKILKSFLNDTKSVDRIKKQG</sequence>
<organism evidence="1">
    <name type="scientific">Siphoviridae sp. ctKvA22</name>
    <dbReference type="NCBI Taxonomy" id="2826246"/>
    <lineage>
        <taxon>Viruses</taxon>
        <taxon>Duplodnaviria</taxon>
        <taxon>Heunggongvirae</taxon>
        <taxon>Uroviricota</taxon>
        <taxon>Caudoviricetes</taxon>
    </lineage>
</organism>
<reference evidence="1" key="1">
    <citation type="journal article" date="2021" name="Proc. Natl. Acad. Sci. U.S.A.">
        <title>A Catalog of Tens of Thousands of Viruses from Human Metagenomes Reveals Hidden Associations with Chronic Diseases.</title>
        <authorList>
            <person name="Tisza M.J."/>
            <person name="Buck C.B."/>
        </authorList>
    </citation>
    <scope>NUCLEOTIDE SEQUENCE</scope>
    <source>
        <strain evidence="1">CtKvA22</strain>
    </source>
</reference>
<dbReference type="EMBL" id="BK014860">
    <property type="protein sequence ID" value="DAD79189.1"/>
    <property type="molecule type" value="Genomic_DNA"/>
</dbReference>
<accession>A0A8S5MA61</accession>
<proteinExistence type="predicted"/>
<evidence type="ECO:0000313" key="1">
    <source>
        <dbReference type="EMBL" id="DAD79189.1"/>
    </source>
</evidence>
<protein>
    <submittedName>
        <fullName evidence="1">Uncharacterized protein</fullName>
    </submittedName>
</protein>